<feature type="active site" description="Proton acceptor" evidence="8">
    <location>
        <position position="133"/>
    </location>
</feature>
<comment type="function">
    <text evidence="8">Part of the phosphoribosylformylglycinamidine synthase complex involved in the purines biosynthetic pathway. Catalyzes the ATP-dependent conversion of formylglycinamide ribonucleotide (FGAR) and glutamine to yield formylglycinamidine ribonucleotide (FGAM) and glutamate. The FGAM synthase complex is composed of three subunits. PurQ produces an ammonia molecule by converting glutamine to glutamate. PurL transfers the ammonia molecule to FGAR to form FGAM in an ATP-dependent manner. PurS interacts with PurQ and PurL and is thought to assist in the transfer of the ammonia molecule from PurQ to PurL.</text>
</comment>
<feature type="active site" evidence="8">
    <location>
        <position position="70"/>
    </location>
</feature>
<evidence type="ECO:0000256" key="3">
    <source>
        <dbReference type="ARBA" id="ARBA00022723"/>
    </source>
</evidence>
<dbReference type="AlphaFoldDB" id="A0A444L979"/>
<feature type="binding site" evidence="8">
    <location>
        <position position="154"/>
    </location>
    <ligand>
        <name>substrate</name>
    </ligand>
</feature>
<dbReference type="Gene3D" id="3.30.1330.10">
    <property type="entry name" value="PurM-like, N-terminal domain"/>
    <property type="match status" value="2"/>
</dbReference>
<keyword evidence="5 8" id="KW-0658">Purine biosynthesis</keyword>
<reference evidence="12 13" key="1">
    <citation type="submission" date="2018-12" db="EMBL/GenBank/DDBJ databases">
        <title>The complete genome of the methanogenic archaea of the candidate phylum Verstraetearchaeota, obtained from the metagenome of underground thermal water.</title>
        <authorList>
            <person name="Kadnikov V.V."/>
            <person name="Mardanov A.V."/>
            <person name="Beletsky A.V."/>
            <person name="Karnachuk O.V."/>
            <person name="Ravin N.V."/>
        </authorList>
    </citation>
    <scope>NUCLEOTIDE SEQUENCE [LARGE SCALE GENOMIC DNA]</scope>
    <source>
        <strain evidence="12">Ch88</strain>
    </source>
</reference>
<keyword evidence="4 8" id="KW-0547">Nucleotide-binding</keyword>
<evidence type="ECO:0000259" key="10">
    <source>
        <dbReference type="Pfam" id="PF02769"/>
    </source>
</evidence>
<feature type="binding site" evidence="8">
    <location>
        <position position="131"/>
    </location>
    <ligand>
        <name>Mg(2+)</name>
        <dbReference type="ChEBI" id="CHEBI:18420"/>
        <label>1</label>
    </ligand>
</feature>
<dbReference type="Pfam" id="PF02769">
    <property type="entry name" value="AIRS_C"/>
    <property type="match status" value="2"/>
</dbReference>
<evidence type="ECO:0000256" key="5">
    <source>
        <dbReference type="ARBA" id="ARBA00022755"/>
    </source>
</evidence>
<name>A0A444L979_METS7</name>
<comment type="subcellular location">
    <subcellularLocation>
        <location evidence="8">Cytoplasm</location>
    </subcellularLocation>
</comment>
<feature type="domain" description="PurM-like N-terminal" evidence="9">
    <location>
        <begin position="113"/>
        <end position="235"/>
    </location>
</feature>
<dbReference type="UniPathway" id="UPA00074">
    <property type="reaction ID" value="UER00128"/>
</dbReference>
<dbReference type="GO" id="GO:0006189">
    <property type="term" value="P:'de novo' IMP biosynthetic process"/>
    <property type="evidence" value="ECO:0007669"/>
    <property type="project" value="UniProtKB-UniRule"/>
</dbReference>
<dbReference type="CDD" id="cd02203">
    <property type="entry name" value="PurL_repeat1"/>
    <property type="match status" value="1"/>
</dbReference>
<dbReference type="Pfam" id="PF18072">
    <property type="entry name" value="FGAR-AT_linker"/>
    <property type="match status" value="1"/>
</dbReference>
<dbReference type="NCBIfam" id="TIGR01736">
    <property type="entry name" value="FGAM_synth_II"/>
    <property type="match status" value="1"/>
</dbReference>
<dbReference type="GO" id="GO:0005737">
    <property type="term" value="C:cytoplasm"/>
    <property type="evidence" value="ECO:0007669"/>
    <property type="project" value="UniProtKB-SubCell"/>
</dbReference>
<accession>A0A444L979</accession>
<feature type="binding site" evidence="8">
    <location>
        <position position="581"/>
    </location>
    <ligand>
        <name>substrate</name>
    </ligand>
</feature>
<feature type="binding site" evidence="8">
    <location>
        <position position="129"/>
    </location>
    <ligand>
        <name>ATP</name>
        <dbReference type="ChEBI" id="CHEBI:30616"/>
    </ligand>
</feature>
<evidence type="ECO:0000259" key="11">
    <source>
        <dbReference type="Pfam" id="PF18072"/>
    </source>
</evidence>
<dbReference type="GO" id="GO:0000287">
    <property type="term" value="F:magnesium ion binding"/>
    <property type="evidence" value="ECO:0007669"/>
    <property type="project" value="UniProtKB-UniRule"/>
</dbReference>
<feature type="binding site" evidence="8">
    <location>
        <position position="578"/>
    </location>
    <ligand>
        <name>ATP</name>
        <dbReference type="ChEBI" id="CHEBI:30616"/>
    </ligand>
</feature>
<dbReference type="GO" id="GO:0005524">
    <property type="term" value="F:ATP binding"/>
    <property type="evidence" value="ECO:0007669"/>
    <property type="project" value="UniProtKB-UniRule"/>
</dbReference>
<protein>
    <recommendedName>
        <fullName evidence="8">Phosphoribosylformylglycinamidine synthase subunit PurL</fullName>
        <shortName evidence="8">FGAM synthase</shortName>
        <ecNumber evidence="8">6.3.5.3</ecNumber>
    </recommendedName>
    <alternativeName>
        <fullName evidence="8">Formylglycinamide ribonucleotide amidotransferase subunit II</fullName>
        <shortName evidence="8">FGAR amidotransferase II</shortName>
        <shortName evidence="8">FGAR-AT II</shortName>
    </alternativeName>
    <alternativeName>
        <fullName evidence="8">Glutamine amidotransferase PurL</fullName>
    </alternativeName>
    <alternativeName>
        <fullName evidence="8">Phosphoribosylformylglycinamidine synthase subunit II</fullName>
    </alternativeName>
</protein>
<keyword evidence="1 8" id="KW-0963">Cytoplasm</keyword>
<comment type="caution">
    <text evidence="8">Lacks conserved residue(s) required for the propagation of feature annotation.</text>
</comment>
<proteinExistence type="inferred from homology"/>
<dbReference type="EC" id="6.3.5.3" evidence="8"/>
<dbReference type="InterPro" id="IPR016188">
    <property type="entry name" value="PurM-like_N"/>
</dbReference>
<feature type="binding site" evidence="8">
    <location>
        <begin position="357"/>
        <end position="359"/>
    </location>
    <ligand>
        <name>substrate</name>
    </ligand>
</feature>
<feature type="domain" description="PurM-like N-terminal" evidence="9">
    <location>
        <begin position="486"/>
        <end position="603"/>
    </location>
</feature>
<dbReference type="GO" id="GO:0004642">
    <property type="term" value="F:phosphoribosylformylglycinamidine synthase activity"/>
    <property type="evidence" value="ECO:0007669"/>
    <property type="project" value="UniProtKB-UniRule"/>
</dbReference>
<dbReference type="SUPFAM" id="SSF55326">
    <property type="entry name" value="PurM N-terminal domain-like"/>
    <property type="match status" value="2"/>
</dbReference>
<feature type="binding site" evidence="8">
    <location>
        <position position="155"/>
    </location>
    <ligand>
        <name>Mg(2+)</name>
        <dbReference type="ChEBI" id="CHEBI:18420"/>
        <label>2</label>
    </ligand>
</feature>
<evidence type="ECO:0000256" key="2">
    <source>
        <dbReference type="ARBA" id="ARBA00022598"/>
    </source>
</evidence>
<dbReference type="InterPro" id="IPR010918">
    <property type="entry name" value="PurM-like_C_dom"/>
</dbReference>
<evidence type="ECO:0000259" key="9">
    <source>
        <dbReference type="Pfam" id="PF00586"/>
    </source>
</evidence>
<feature type="domain" description="PurM-like C-terminal" evidence="10">
    <location>
        <begin position="617"/>
        <end position="760"/>
    </location>
</feature>
<dbReference type="SUPFAM" id="SSF56042">
    <property type="entry name" value="PurM C-terminal domain-like"/>
    <property type="match status" value="2"/>
</dbReference>
<dbReference type="Proteomes" id="UP000288215">
    <property type="component" value="Unassembled WGS sequence"/>
</dbReference>
<dbReference type="PANTHER" id="PTHR43555">
    <property type="entry name" value="PHOSPHORIBOSYLFORMYLGLYCINAMIDINE SYNTHASE SUBUNIT PURL"/>
    <property type="match status" value="1"/>
</dbReference>
<dbReference type="InterPro" id="IPR036921">
    <property type="entry name" value="PurM-like_N_sf"/>
</dbReference>
<evidence type="ECO:0000256" key="8">
    <source>
        <dbReference type="HAMAP-Rule" id="MF_00420"/>
    </source>
</evidence>
<dbReference type="InterPro" id="IPR010074">
    <property type="entry name" value="PRibForGlyAmidine_synth_PurL"/>
</dbReference>
<keyword evidence="6 8" id="KW-0067">ATP-binding</keyword>
<keyword evidence="3 8" id="KW-0479">Metal-binding</keyword>
<dbReference type="InterPro" id="IPR041609">
    <property type="entry name" value="PurL_linker"/>
</dbReference>
<comment type="similarity">
    <text evidence="8">Belongs to the FGAMS family.</text>
</comment>
<evidence type="ECO:0000313" key="13">
    <source>
        <dbReference type="Proteomes" id="UP000288215"/>
    </source>
</evidence>
<feature type="binding site" evidence="8">
    <location>
        <position position="285"/>
    </location>
    <ligand>
        <name>substrate</name>
    </ligand>
</feature>
<keyword evidence="2 8" id="KW-0436">Ligase</keyword>
<dbReference type="CDD" id="cd02204">
    <property type="entry name" value="PurL_repeat2"/>
    <property type="match status" value="1"/>
</dbReference>
<comment type="caution">
    <text evidence="12">The sequence shown here is derived from an EMBL/GenBank/DDBJ whole genome shotgun (WGS) entry which is preliminary data.</text>
</comment>
<comment type="pathway">
    <text evidence="8">Purine metabolism; IMP biosynthesis via de novo pathway; 5-amino-1-(5-phospho-D-ribosyl)imidazole from N(2)-formyl-N(1)-(5-phospho-D-ribosyl)glycinamide: step 1/2.</text>
</comment>
<dbReference type="HAMAP" id="MF_00420">
    <property type="entry name" value="PurL_2"/>
    <property type="match status" value="1"/>
</dbReference>
<evidence type="ECO:0000256" key="6">
    <source>
        <dbReference type="ARBA" id="ARBA00022840"/>
    </source>
</evidence>
<dbReference type="Pfam" id="PF00586">
    <property type="entry name" value="AIRS"/>
    <property type="match status" value="2"/>
</dbReference>
<feature type="domain" description="PurM-like C-terminal" evidence="10">
    <location>
        <begin position="246"/>
        <end position="402"/>
    </location>
</feature>
<dbReference type="InterPro" id="IPR036676">
    <property type="entry name" value="PurM-like_C_sf"/>
</dbReference>
<dbReference type="EMBL" id="RXGA01000001">
    <property type="protein sequence ID" value="RWX74141.1"/>
    <property type="molecule type" value="Genomic_DNA"/>
</dbReference>
<feature type="domain" description="Phosphoribosylformylglycinamidine synthase linker" evidence="11">
    <location>
        <begin position="30"/>
        <end position="74"/>
    </location>
</feature>
<evidence type="ECO:0000256" key="7">
    <source>
        <dbReference type="ARBA" id="ARBA00022842"/>
    </source>
</evidence>
<dbReference type="Gene3D" id="3.90.650.10">
    <property type="entry name" value="PurM-like C-terminal domain"/>
    <property type="match status" value="2"/>
</dbReference>
<dbReference type="Gene3D" id="1.10.8.750">
    <property type="entry name" value="Phosphoribosylformylglycinamidine synthase, linker domain"/>
    <property type="match status" value="1"/>
</dbReference>
<comment type="catalytic activity">
    <reaction evidence="8">
        <text>N(2)-formyl-N(1)-(5-phospho-beta-D-ribosyl)glycinamide + L-glutamine + ATP + H2O = 2-formamido-N(1)-(5-O-phospho-beta-D-ribosyl)acetamidine + L-glutamate + ADP + phosphate + H(+)</text>
        <dbReference type="Rhea" id="RHEA:17129"/>
        <dbReference type="ChEBI" id="CHEBI:15377"/>
        <dbReference type="ChEBI" id="CHEBI:15378"/>
        <dbReference type="ChEBI" id="CHEBI:29985"/>
        <dbReference type="ChEBI" id="CHEBI:30616"/>
        <dbReference type="ChEBI" id="CHEBI:43474"/>
        <dbReference type="ChEBI" id="CHEBI:58359"/>
        <dbReference type="ChEBI" id="CHEBI:147286"/>
        <dbReference type="ChEBI" id="CHEBI:147287"/>
        <dbReference type="ChEBI" id="CHEBI:456216"/>
        <dbReference type="EC" id="6.3.5.3"/>
    </reaction>
</comment>
<dbReference type="PANTHER" id="PTHR43555:SF1">
    <property type="entry name" value="PHOSPHORIBOSYLFORMYLGLYCINAMIDINE SYNTHASE SUBUNIT PURL"/>
    <property type="match status" value="1"/>
</dbReference>
<evidence type="ECO:0000313" key="12">
    <source>
        <dbReference type="EMBL" id="RWX74141.1"/>
    </source>
</evidence>
<feature type="binding site" evidence="8">
    <location>
        <position position="541"/>
    </location>
    <ligand>
        <name>ATP</name>
        <dbReference type="ChEBI" id="CHEBI:30616"/>
    </ligand>
</feature>
<gene>
    <name evidence="8" type="primary">purL</name>
    <name evidence="12" type="ORF">Metus_0166</name>
</gene>
<keyword evidence="7 8" id="KW-0460">Magnesium</keyword>
<feature type="binding site" evidence="8">
    <location>
        <position position="313"/>
    </location>
    <ligand>
        <name>Mg(2+)</name>
        <dbReference type="ChEBI" id="CHEBI:18420"/>
        <label>2</label>
    </ligand>
</feature>
<evidence type="ECO:0000256" key="4">
    <source>
        <dbReference type="ARBA" id="ARBA00022741"/>
    </source>
</evidence>
<evidence type="ECO:0000256" key="1">
    <source>
        <dbReference type="ARBA" id="ARBA00022490"/>
    </source>
</evidence>
<organism evidence="12 13">
    <name type="scientific">Methanosuratincola subterraneus</name>
    <dbReference type="NCBI Taxonomy" id="2593994"/>
    <lineage>
        <taxon>Archaea</taxon>
        <taxon>Thermoproteota</taxon>
        <taxon>Methanosuratincolia</taxon>
        <taxon>Candidatus Methanomethylicales</taxon>
        <taxon>Candidatus Methanomethylicaceae</taxon>
        <taxon>Candidatus Methanosuratincola (ex Vanwonterghem et al. 2016)</taxon>
    </lineage>
</organism>
<comment type="subunit">
    <text evidence="8">Monomer. Part of the FGAM synthase complex composed of 1 PurL, 1 PurQ and 2 PurS subunits.</text>
</comment>
<sequence length="782" mass="84432">MREGLLRRVSEDPPVAAVDLREAEDPDLLEISSGMGLALSLDEMRAIKEEFGRPLTDVELQTFGQTWSEHCIHKTFRGAVETDSGTVESLLKTYIAKATKDLAKPWCFSVFEDNAGLIDFDKGHVIAAKVETHNHPSAIEPFGGAATGVGGVIRDILGVWGEPIAVSDVLCFGPLDIKYSELAPGIKHPRYIYKGVVAGVGSYGNNMGIPNVNGAVLFDRNYTGNVVVYCGCFGILPKDKYVRQTKEGDLAVLVGGRTGRDGIHGVTFASTDLPEDSEGLRSAVQIPNPLVEERLRRAVIRIRDGCMASGITDLGGGGISCATGEMASRSGLGLTVELDGVKLKETGMAPWEIWVSESQERMLLSIPPKNLDRVACIFDGEDLEWCVLGKFNNTKRLRATYKGVTVCDLGLDFLYNPPKLKRRAKKVETISRPLSLEEPDDLPSEILGLLADPNVRSREGVVRTYDHEVRGCTVVKPVQGQSGSHNDAAVIKPLKDSWMGAVISCGINPFYPDPYWMAACSLEEALRNNIAVGGRRVAILDNFVWGNPEKEDRMWSLLRACEACYDFAKAFGTPFISGKDSLYNESPMGPVRPTLLITGVGIIPDVRKAVTSDLKAAGDPVYLLGTTKEEVCGSAYLRSKGIEGGEWPRVDPAVSRRIMEALTAAIDSGIVAACHDLSDGGLGVAAAEMVIGSDPGLGMSLDLGRGIILTGRDDYALFSESAGRFLVEVKAGHEGDFEAAFTGLPARRIGEVQKEGALRITGLRGKEHILERAELARAWRGG</sequence>